<dbReference type="Proteomes" id="UP000578686">
    <property type="component" value="Unassembled WGS sequence"/>
</dbReference>
<dbReference type="InterPro" id="IPR037523">
    <property type="entry name" value="VOC_core"/>
</dbReference>
<dbReference type="PROSITE" id="PS51819">
    <property type="entry name" value="VOC"/>
    <property type="match status" value="1"/>
</dbReference>
<evidence type="ECO:0000256" key="1">
    <source>
        <dbReference type="ARBA" id="ARBA00022723"/>
    </source>
</evidence>
<keyword evidence="1" id="KW-0479">Metal-binding</keyword>
<dbReference type="Gene3D" id="3.10.180.10">
    <property type="entry name" value="2,3-Dihydroxybiphenyl 1,2-Dioxygenase, domain 1"/>
    <property type="match status" value="1"/>
</dbReference>
<accession>A0A7X6CZQ7</accession>
<dbReference type="GO" id="GO:0004493">
    <property type="term" value="F:methylmalonyl-CoA epimerase activity"/>
    <property type="evidence" value="ECO:0007669"/>
    <property type="project" value="TreeGrafter"/>
</dbReference>
<dbReference type="SUPFAM" id="SSF54593">
    <property type="entry name" value="Glyoxalase/Bleomycin resistance protein/Dihydroxybiphenyl dioxygenase"/>
    <property type="match status" value="1"/>
</dbReference>
<reference evidence="3 4" key="1">
    <citation type="submission" date="2020-03" db="EMBL/GenBank/DDBJ databases">
        <title>Draft genome of Streptomyces sp. ventii, isolated from the Axial Seamount in the Pacific Ocean, and resequencing of the two type strains Streptomyces lonarensis strain NCL 716 and Streptomyces bohaiensis strain 11A07.</title>
        <authorList>
            <person name="Loughran R.M."/>
            <person name="Pfannmuller K.M."/>
            <person name="Wasson B.J."/>
            <person name="Deadmond M.C."/>
            <person name="Paddock B.E."/>
            <person name="Koyack M.J."/>
            <person name="Gallegos D.A."/>
            <person name="Mitchell E.A."/>
            <person name="Ushijima B."/>
            <person name="Saw J.H."/>
            <person name="Mcphail K.L."/>
            <person name="Videau P."/>
        </authorList>
    </citation>
    <scope>NUCLEOTIDE SEQUENCE [LARGE SCALE GENOMIC DNA]</scope>
    <source>
        <strain evidence="3 4">NCL716</strain>
    </source>
</reference>
<dbReference type="InterPro" id="IPR051785">
    <property type="entry name" value="MMCE/EMCE_epimerase"/>
</dbReference>
<keyword evidence="4" id="KW-1185">Reference proteome</keyword>
<evidence type="ECO:0000313" key="4">
    <source>
        <dbReference type="Proteomes" id="UP000578686"/>
    </source>
</evidence>
<dbReference type="EMBL" id="JAAVJD010000040">
    <property type="protein sequence ID" value="NJQ05522.1"/>
    <property type="molecule type" value="Genomic_DNA"/>
</dbReference>
<gene>
    <name evidence="3" type="ORF">HCN56_08020</name>
</gene>
<dbReference type="InterPro" id="IPR004360">
    <property type="entry name" value="Glyas_Fos-R_dOase_dom"/>
</dbReference>
<dbReference type="InterPro" id="IPR029068">
    <property type="entry name" value="Glyas_Bleomycin-R_OHBP_Dase"/>
</dbReference>
<evidence type="ECO:0000313" key="3">
    <source>
        <dbReference type="EMBL" id="NJQ05522.1"/>
    </source>
</evidence>
<name>A0A7X6CZQ7_9ACTN</name>
<dbReference type="GO" id="GO:0046872">
    <property type="term" value="F:metal ion binding"/>
    <property type="evidence" value="ECO:0007669"/>
    <property type="project" value="UniProtKB-KW"/>
</dbReference>
<protein>
    <submittedName>
        <fullName evidence="3">VOC family protein</fullName>
    </submittedName>
</protein>
<organism evidence="3 4">
    <name type="scientific">Streptomyces lonarensis</name>
    <dbReference type="NCBI Taxonomy" id="700599"/>
    <lineage>
        <taxon>Bacteria</taxon>
        <taxon>Bacillati</taxon>
        <taxon>Actinomycetota</taxon>
        <taxon>Actinomycetes</taxon>
        <taxon>Kitasatosporales</taxon>
        <taxon>Streptomycetaceae</taxon>
        <taxon>Streptomyces</taxon>
    </lineage>
</organism>
<dbReference type="Pfam" id="PF00903">
    <property type="entry name" value="Glyoxalase"/>
    <property type="match status" value="1"/>
</dbReference>
<evidence type="ECO:0000259" key="2">
    <source>
        <dbReference type="PROSITE" id="PS51819"/>
    </source>
</evidence>
<dbReference type="PANTHER" id="PTHR43048">
    <property type="entry name" value="METHYLMALONYL-COA EPIMERASE"/>
    <property type="match status" value="1"/>
</dbReference>
<feature type="domain" description="VOC" evidence="2">
    <location>
        <begin position="1"/>
        <end position="138"/>
    </location>
</feature>
<dbReference type="AlphaFoldDB" id="A0A7X6CZQ7"/>
<comment type="caution">
    <text evidence="3">The sequence shown here is derived from an EMBL/GenBank/DDBJ whole genome shotgun (WGS) entry which is preliminary data.</text>
</comment>
<proteinExistence type="predicted"/>
<dbReference type="GO" id="GO:0046491">
    <property type="term" value="P:L-methylmalonyl-CoA metabolic process"/>
    <property type="evidence" value="ECO:0007669"/>
    <property type="project" value="TreeGrafter"/>
</dbReference>
<dbReference type="PANTHER" id="PTHR43048:SF5">
    <property type="entry name" value="BLR5325 PROTEIN"/>
    <property type="match status" value="1"/>
</dbReference>
<sequence>MDNVAVVVRDLDAALAFFAALGMELEDRASIEGPWADETVGLDGVRSEIAMVRTPDGNGRIELTEYHRPAVGGEVGAAPPNTAGLHRIMFAVDDIDATIARLRPLGAELLGTVADYKGVFRLCYLRGPEGIIVALAEQTG</sequence>